<name>A0A1B6DKH1_9HEMI</name>
<dbReference type="Gene3D" id="1.20.890.10">
    <property type="entry name" value="cAMP-dependent protein kinase regulatory subunit, dimerization-anchoring domain"/>
    <property type="match status" value="1"/>
</dbReference>
<feature type="non-terminal residue" evidence="1">
    <location>
        <position position="1"/>
    </location>
</feature>
<reference evidence="1" key="1">
    <citation type="submission" date="2015-12" db="EMBL/GenBank/DDBJ databases">
        <title>De novo transcriptome assembly of four potential Pierce s Disease insect vectors from Arizona vineyards.</title>
        <authorList>
            <person name="Tassone E.E."/>
        </authorList>
    </citation>
    <scope>NUCLEOTIDE SEQUENCE</scope>
</reference>
<evidence type="ECO:0000313" key="1">
    <source>
        <dbReference type="EMBL" id="JAS26189.1"/>
    </source>
</evidence>
<dbReference type="AlphaFoldDB" id="A0A1B6DKH1"/>
<protein>
    <recommendedName>
        <fullName evidence="2">RIIa domain-containing protein</fullName>
    </recommendedName>
</protein>
<dbReference type="EMBL" id="GEDC01011109">
    <property type="protein sequence ID" value="JAS26189.1"/>
    <property type="molecule type" value="Transcribed_RNA"/>
</dbReference>
<gene>
    <name evidence="1" type="ORF">g.7122</name>
</gene>
<organism evidence="1">
    <name type="scientific">Clastoptera arizonana</name>
    <name type="common">Arizona spittle bug</name>
    <dbReference type="NCBI Taxonomy" id="38151"/>
    <lineage>
        <taxon>Eukaryota</taxon>
        <taxon>Metazoa</taxon>
        <taxon>Ecdysozoa</taxon>
        <taxon>Arthropoda</taxon>
        <taxon>Hexapoda</taxon>
        <taxon>Insecta</taxon>
        <taxon>Pterygota</taxon>
        <taxon>Neoptera</taxon>
        <taxon>Paraneoptera</taxon>
        <taxon>Hemiptera</taxon>
        <taxon>Auchenorrhyncha</taxon>
        <taxon>Cercopoidea</taxon>
        <taxon>Clastopteridae</taxon>
        <taxon>Clastoptera</taxon>
    </lineage>
</organism>
<evidence type="ECO:0008006" key="2">
    <source>
        <dbReference type="Google" id="ProtNLM"/>
    </source>
</evidence>
<dbReference type="SUPFAM" id="SSF47391">
    <property type="entry name" value="Dimerization-anchoring domain of cAMP-dependent PK regulatory subunit"/>
    <property type="match status" value="1"/>
</dbReference>
<dbReference type="SUPFAM" id="SSF116915">
    <property type="entry name" value="Hypothetical protein YqbG"/>
    <property type="match status" value="1"/>
</dbReference>
<dbReference type="InterPro" id="IPR036558">
    <property type="entry name" value="YqbG-like_sf"/>
</dbReference>
<proteinExistence type="predicted"/>
<accession>A0A1B6DKH1</accession>
<sequence>LAKRNITILGKFEDIVLEHITILNKKGKILNHHWSDSKFQLLSEIENTSALEAAENDNLKNNMESKYKDFKFESLMASKLYLKDNISVYQLIQDFLNNVLIKKPEDPIKYAINFFKH</sequence>